<feature type="region of interest" description="Disordered" evidence="1">
    <location>
        <begin position="1"/>
        <end position="34"/>
    </location>
</feature>
<evidence type="ECO:0000313" key="2">
    <source>
        <dbReference type="EMBL" id="CDJ34373.1"/>
    </source>
</evidence>
<evidence type="ECO:0000313" key="3">
    <source>
        <dbReference type="Proteomes" id="UP000030744"/>
    </source>
</evidence>
<evidence type="ECO:0000256" key="1">
    <source>
        <dbReference type="SAM" id="MobiDB-lite"/>
    </source>
</evidence>
<dbReference type="GeneID" id="25376909"/>
<sequence length="187" mass="20363">MPQRQLARHPQFWTGGHEEGAELGQDDGVSRSDPEYRGFWSPHTHVFPSHPAYPVELWGTNRPAERGAHQYDHGPFGFPGLSTAWHFPGVPPAERPHLEPGMTDHPLAAAGSSTWHGMQPEFSRRGRSGDEMPRTPPIGMPVGEPERGIREQHGASAAGVGAALFSPDSADPSKSLRLLQKSSDEAD</sequence>
<accession>U6KFZ5</accession>
<feature type="compositionally biased region" description="Basic and acidic residues" evidence="1">
    <location>
        <begin position="124"/>
        <end position="133"/>
    </location>
</feature>
<dbReference type="VEuPathDB" id="ToxoDB:EMH_0020040"/>
<dbReference type="Proteomes" id="UP000030744">
    <property type="component" value="Unassembled WGS sequence"/>
</dbReference>
<feature type="compositionally biased region" description="Basic and acidic residues" evidence="1">
    <location>
        <begin position="144"/>
        <end position="153"/>
    </location>
</feature>
<organism evidence="2 3">
    <name type="scientific">Eimeria mitis</name>
    <dbReference type="NCBI Taxonomy" id="44415"/>
    <lineage>
        <taxon>Eukaryota</taxon>
        <taxon>Sar</taxon>
        <taxon>Alveolata</taxon>
        <taxon>Apicomplexa</taxon>
        <taxon>Conoidasida</taxon>
        <taxon>Coccidia</taxon>
        <taxon>Eucoccidiorida</taxon>
        <taxon>Eimeriorina</taxon>
        <taxon>Eimeriidae</taxon>
        <taxon>Eimeria</taxon>
    </lineage>
</organism>
<protein>
    <submittedName>
        <fullName evidence="2">Uncharacterized protein</fullName>
    </submittedName>
</protein>
<reference evidence="2" key="1">
    <citation type="submission" date="2013-10" db="EMBL/GenBank/DDBJ databases">
        <title>Genomic analysis of the causative agents of coccidiosis in chickens.</title>
        <authorList>
            <person name="Reid A.J."/>
            <person name="Blake D."/>
            <person name="Billington K."/>
            <person name="Browne H."/>
            <person name="Dunn M."/>
            <person name="Hung S."/>
            <person name="Kawahara F."/>
            <person name="Miranda-Saavedra D."/>
            <person name="Mourier T."/>
            <person name="Nagra H."/>
            <person name="Otto T.D."/>
            <person name="Rawlings N."/>
            <person name="Sanchez A."/>
            <person name="Sanders M."/>
            <person name="Subramaniam C."/>
            <person name="Tay Y."/>
            <person name="Dear P."/>
            <person name="Doerig C."/>
            <person name="Gruber A."/>
            <person name="Parkinson J."/>
            <person name="Shirley M."/>
            <person name="Wan K.L."/>
            <person name="Berriman M."/>
            <person name="Tomley F."/>
            <person name="Pain A."/>
        </authorList>
    </citation>
    <scope>NUCLEOTIDE SEQUENCE [LARGE SCALE GENOMIC DNA]</scope>
    <source>
        <strain evidence="2">Houghton</strain>
    </source>
</reference>
<keyword evidence="3" id="KW-1185">Reference proteome</keyword>
<proteinExistence type="predicted"/>
<dbReference type="RefSeq" id="XP_013356936.1">
    <property type="nucleotide sequence ID" value="XM_013501482.1"/>
</dbReference>
<reference evidence="2" key="2">
    <citation type="submission" date="2013-10" db="EMBL/GenBank/DDBJ databases">
        <authorList>
            <person name="Aslett M."/>
        </authorList>
    </citation>
    <scope>NUCLEOTIDE SEQUENCE [LARGE SCALE GENOMIC DNA]</scope>
    <source>
        <strain evidence="2">Houghton</strain>
    </source>
</reference>
<gene>
    <name evidence="2" type="ORF">EMH_0020040</name>
</gene>
<feature type="region of interest" description="Disordered" evidence="1">
    <location>
        <begin position="124"/>
        <end position="187"/>
    </location>
</feature>
<dbReference type="AlphaFoldDB" id="U6KFZ5"/>
<name>U6KFZ5_9EIME</name>
<dbReference type="EMBL" id="HG686487">
    <property type="protein sequence ID" value="CDJ34373.1"/>
    <property type="molecule type" value="Genomic_DNA"/>
</dbReference>